<organism evidence="1 2">
    <name type="scientific">Halomicronema hongdechloris C2206</name>
    <dbReference type="NCBI Taxonomy" id="1641165"/>
    <lineage>
        <taxon>Bacteria</taxon>
        <taxon>Bacillati</taxon>
        <taxon>Cyanobacteriota</taxon>
        <taxon>Cyanophyceae</taxon>
        <taxon>Nodosilineales</taxon>
        <taxon>Nodosilineaceae</taxon>
        <taxon>Halomicronema</taxon>
    </lineage>
</organism>
<dbReference type="EMBL" id="CP021983">
    <property type="protein sequence ID" value="ASC72882.1"/>
    <property type="molecule type" value="Genomic_DNA"/>
</dbReference>
<dbReference type="Pfam" id="PF13565">
    <property type="entry name" value="HTH_32"/>
    <property type="match status" value="1"/>
</dbReference>
<dbReference type="STRING" id="1641165.XM38_06940"/>
<evidence type="ECO:0008006" key="3">
    <source>
        <dbReference type="Google" id="ProtNLM"/>
    </source>
</evidence>
<evidence type="ECO:0000313" key="2">
    <source>
        <dbReference type="Proteomes" id="UP000191901"/>
    </source>
</evidence>
<dbReference type="KEGG" id="hhg:XM38_038420"/>
<proteinExistence type="predicted"/>
<dbReference type="AlphaFoldDB" id="A0A1Z3HRK6"/>
<sequence>MGMQLRVFLTPEEDRTLRELQRATTVPQRVKDRAQVMRMNARGDYVEMIAAFFNWHVEMVRKTLHRWQAGGLGGLWEAPGRGKRRRWQEADMVYIEQVLQVDERTYTSPQLAEKLEQERRIHLSPDYLRQVLKKRG</sequence>
<dbReference type="Proteomes" id="UP000191901">
    <property type="component" value="Chromosome"/>
</dbReference>
<dbReference type="SUPFAM" id="SSF46689">
    <property type="entry name" value="Homeodomain-like"/>
    <property type="match status" value="1"/>
</dbReference>
<name>A0A1Z3HRK6_9CYAN</name>
<reference evidence="1 2" key="1">
    <citation type="journal article" date="2016" name="Biochim. Biophys. Acta">
        <title>Characterization of red-shifted phycobilisomes isolated from the chlorophyll f-containing cyanobacterium Halomicronema hongdechloris.</title>
        <authorList>
            <person name="Li Y."/>
            <person name="Lin Y."/>
            <person name="Garvey C.J."/>
            <person name="Birch D."/>
            <person name="Corkery R.W."/>
            <person name="Loughlin P.C."/>
            <person name="Scheer H."/>
            <person name="Willows R.D."/>
            <person name="Chen M."/>
        </authorList>
    </citation>
    <scope>NUCLEOTIDE SEQUENCE [LARGE SCALE GENOMIC DNA]</scope>
    <source>
        <strain evidence="1 2">C2206</strain>
    </source>
</reference>
<evidence type="ECO:0000313" key="1">
    <source>
        <dbReference type="EMBL" id="ASC72882.1"/>
    </source>
</evidence>
<keyword evidence="2" id="KW-1185">Reference proteome</keyword>
<gene>
    <name evidence="1" type="ORF">XM38_038420</name>
</gene>
<dbReference type="InterPro" id="IPR009057">
    <property type="entry name" value="Homeodomain-like_sf"/>
</dbReference>
<protein>
    <recommendedName>
        <fullName evidence="3">Transposase</fullName>
    </recommendedName>
</protein>
<accession>A0A1Z3HRK6</accession>